<name>A0ABV5AC76_9BACL</name>
<evidence type="ECO:0000256" key="2">
    <source>
        <dbReference type="ARBA" id="ARBA00022475"/>
    </source>
</evidence>
<keyword evidence="2" id="KW-1003">Cell membrane</keyword>
<evidence type="ECO:0000256" key="4">
    <source>
        <dbReference type="ARBA" id="ARBA00022989"/>
    </source>
</evidence>
<gene>
    <name evidence="7" type="ORF">KKP3000_003235</name>
</gene>
<feature type="transmembrane region" description="Helical" evidence="6">
    <location>
        <begin position="141"/>
        <end position="161"/>
    </location>
</feature>
<dbReference type="EMBL" id="JBDXSU010000004">
    <property type="protein sequence ID" value="MFB5189845.1"/>
    <property type="molecule type" value="Genomic_DNA"/>
</dbReference>
<evidence type="ECO:0000256" key="3">
    <source>
        <dbReference type="ARBA" id="ARBA00022692"/>
    </source>
</evidence>
<sequence length="355" mass="39970">MDRLQTLANQMLTGLRMLVPTVGGRTFKTCVAILLAIMTARLCHLAAPQFAGIVAVLAVQPSVHRSLRQGARQIVSAFTGAVTGVLFLYVFGLSPWVFALAALIVMGLHVRWGWTNSLLVAVVISLNTIGSQGMSYLHGGLNQLCLVLIGIGYGNFVNILFKPAHGPRYDKLLTASEREVFKLLRTVHKDLLRGTATPYVVFRRNIDRVRSSLDEGKRIGLLVLEDRKYRNASDKHLLHAFHTLESMVERIRDVNKSLQGLKDSHERSELTRLVEILIRVQRRMVWGHACHFPFVDAAYRQVQAHFYDRALPTDHASFIGQATEYHVYMHLTEYYGKLKDLRTASQNQFDIASHA</sequence>
<reference evidence="7 8" key="1">
    <citation type="journal article" date="2024" name="Int. J. Mol. Sci.">
        <title>Exploration of Alicyclobacillus spp. Genome in Search of Antibiotic Resistance.</title>
        <authorList>
            <person name="Bucka-Kolendo J."/>
            <person name="Kiousi D.E."/>
            <person name="Dekowska A."/>
            <person name="Mikolajczuk-Szczyrba A."/>
            <person name="Karadedos D.M."/>
            <person name="Michael P."/>
            <person name="Galanis A."/>
            <person name="Sokolowska B."/>
        </authorList>
    </citation>
    <scope>NUCLEOTIDE SEQUENCE [LARGE SCALE GENOMIC DNA]</scope>
    <source>
        <strain evidence="7 8">KKP 3000</strain>
    </source>
</reference>
<protein>
    <submittedName>
        <fullName evidence="7">Aromatic acid exporter family protein</fullName>
    </submittedName>
</protein>
<feature type="transmembrane region" description="Helical" evidence="6">
    <location>
        <begin position="74"/>
        <end position="105"/>
    </location>
</feature>
<dbReference type="PANTHER" id="PTHR40064">
    <property type="entry name" value="MEMBRANE PROTEIN-RELATED"/>
    <property type="match status" value="1"/>
</dbReference>
<keyword evidence="8" id="KW-1185">Reference proteome</keyword>
<evidence type="ECO:0000256" key="6">
    <source>
        <dbReference type="SAM" id="Phobius"/>
    </source>
</evidence>
<evidence type="ECO:0000313" key="8">
    <source>
        <dbReference type="Proteomes" id="UP001579974"/>
    </source>
</evidence>
<dbReference type="Proteomes" id="UP001579974">
    <property type="component" value="Unassembled WGS sequence"/>
</dbReference>
<proteinExistence type="predicted"/>
<evidence type="ECO:0000256" key="5">
    <source>
        <dbReference type="ARBA" id="ARBA00023136"/>
    </source>
</evidence>
<accession>A0ABV5AC76</accession>
<comment type="subcellular location">
    <subcellularLocation>
        <location evidence="1">Cell membrane</location>
        <topology evidence="1">Multi-pass membrane protein</topology>
    </subcellularLocation>
</comment>
<dbReference type="RefSeq" id="WP_275476342.1">
    <property type="nucleotide sequence ID" value="NZ_CP162940.1"/>
</dbReference>
<dbReference type="PANTHER" id="PTHR40064:SF1">
    <property type="entry name" value="MEMBRANE PROTEIN"/>
    <property type="match status" value="1"/>
</dbReference>
<evidence type="ECO:0000256" key="1">
    <source>
        <dbReference type="ARBA" id="ARBA00004651"/>
    </source>
</evidence>
<dbReference type="InterPro" id="IPR010343">
    <property type="entry name" value="ArAE_1"/>
</dbReference>
<evidence type="ECO:0000313" key="7">
    <source>
        <dbReference type="EMBL" id="MFB5189845.1"/>
    </source>
</evidence>
<dbReference type="InterPro" id="IPR052984">
    <property type="entry name" value="UPF0421"/>
</dbReference>
<keyword evidence="3 6" id="KW-0812">Transmembrane</keyword>
<comment type="caution">
    <text evidence="7">The sequence shown here is derived from an EMBL/GenBank/DDBJ whole genome shotgun (WGS) entry which is preliminary data.</text>
</comment>
<feature type="transmembrane region" description="Helical" evidence="6">
    <location>
        <begin position="112"/>
        <end position="129"/>
    </location>
</feature>
<keyword evidence="4 6" id="KW-1133">Transmembrane helix</keyword>
<organism evidence="7 8">
    <name type="scientific">Alicyclobacillus fastidiosus</name>
    <dbReference type="NCBI Taxonomy" id="392011"/>
    <lineage>
        <taxon>Bacteria</taxon>
        <taxon>Bacillati</taxon>
        <taxon>Bacillota</taxon>
        <taxon>Bacilli</taxon>
        <taxon>Bacillales</taxon>
        <taxon>Alicyclobacillaceae</taxon>
        <taxon>Alicyclobacillus</taxon>
    </lineage>
</organism>
<keyword evidence="5 6" id="KW-0472">Membrane</keyword>
<dbReference type="Pfam" id="PF06081">
    <property type="entry name" value="ArAE_1"/>
    <property type="match status" value="1"/>
</dbReference>